<gene>
    <name evidence="1" type="ORF">L6164_004283</name>
</gene>
<evidence type="ECO:0000313" key="2">
    <source>
        <dbReference type="Proteomes" id="UP000828941"/>
    </source>
</evidence>
<accession>A0ACB9Q9E9</accession>
<keyword evidence="2" id="KW-1185">Reference proteome</keyword>
<sequence>MGEEPKLFVNKPRKEHSKQFREQQKGKDFSSPVSSYASSSTMGTQSTTPPPSPPKESFARRYKFVWPMLLAVNLAVGAYLFMRTKKKDTDVEEDVATSVPTKDATAHIAQTPPSSLPIAEPVKREPIPESQQRELFKWILEEKRKLKPKDPEEKRRIDEEKAILKQFIRAKSIPAV</sequence>
<proteinExistence type="predicted"/>
<protein>
    <submittedName>
        <fullName evidence="1">Uncharacterized protein</fullName>
    </submittedName>
</protein>
<dbReference type="Proteomes" id="UP000828941">
    <property type="component" value="Chromosome 2"/>
</dbReference>
<name>A0ACB9Q9E9_BAUVA</name>
<reference evidence="1 2" key="1">
    <citation type="journal article" date="2022" name="DNA Res.">
        <title>Chromosomal-level genome assembly of the orchid tree Bauhinia variegata (Leguminosae; Cercidoideae) supports the allotetraploid origin hypothesis of Bauhinia.</title>
        <authorList>
            <person name="Zhong Y."/>
            <person name="Chen Y."/>
            <person name="Zheng D."/>
            <person name="Pang J."/>
            <person name="Liu Y."/>
            <person name="Luo S."/>
            <person name="Meng S."/>
            <person name="Qian L."/>
            <person name="Wei D."/>
            <person name="Dai S."/>
            <person name="Zhou R."/>
        </authorList>
    </citation>
    <scope>NUCLEOTIDE SEQUENCE [LARGE SCALE GENOMIC DNA]</scope>
    <source>
        <strain evidence="1">BV-YZ2020</strain>
    </source>
</reference>
<evidence type="ECO:0000313" key="1">
    <source>
        <dbReference type="EMBL" id="KAI4355520.1"/>
    </source>
</evidence>
<organism evidence="1 2">
    <name type="scientific">Bauhinia variegata</name>
    <name type="common">Purple orchid tree</name>
    <name type="synonym">Phanera variegata</name>
    <dbReference type="NCBI Taxonomy" id="167791"/>
    <lineage>
        <taxon>Eukaryota</taxon>
        <taxon>Viridiplantae</taxon>
        <taxon>Streptophyta</taxon>
        <taxon>Embryophyta</taxon>
        <taxon>Tracheophyta</taxon>
        <taxon>Spermatophyta</taxon>
        <taxon>Magnoliopsida</taxon>
        <taxon>eudicotyledons</taxon>
        <taxon>Gunneridae</taxon>
        <taxon>Pentapetalae</taxon>
        <taxon>rosids</taxon>
        <taxon>fabids</taxon>
        <taxon>Fabales</taxon>
        <taxon>Fabaceae</taxon>
        <taxon>Cercidoideae</taxon>
        <taxon>Cercideae</taxon>
        <taxon>Bauhiniinae</taxon>
        <taxon>Bauhinia</taxon>
    </lineage>
</organism>
<dbReference type="EMBL" id="CM039427">
    <property type="protein sequence ID" value="KAI4355520.1"/>
    <property type="molecule type" value="Genomic_DNA"/>
</dbReference>
<comment type="caution">
    <text evidence="1">The sequence shown here is derived from an EMBL/GenBank/DDBJ whole genome shotgun (WGS) entry which is preliminary data.</text>
</comment>